<dbReference type="InterPro" id="IPR037038">
    <property type="entry name" value="HepT-like_sf"/>
</dbReference>
<organism evidence="6">
    <name type="scientific">Candidatus Methanogaster sp. ANME-2c ERB4</name>
    <dbReference type="NCBI Taxonomy" id="2759911"/>
    <lineage>
        <taxon>Archaea</taxon>
        <taxon>Methanobacteriati</taxon>
        <taxon>Methanobacteriota</taxon>
        <taxon>Stenosarchaea group</taxon>
        <taxon>Methanomicrobia</taxon>
        <taxon>Methanosarcinales</taxon>
        <taxon>ANME-2 cluster</taxon>
        <taxon>Candidatus Methanogasteraceae</taxon>
        <taxon>Candidatus Methanogaster</taxon>
    </lineage>
</organism>
<keyword evidence="1" id="KW-0597">Phosphoprotein</keyword>
<dbReference type="Gene3D" id="1.20.120.580">
    <property type="entry name" value="bsu32300-like"/>
    <property type="match status" value="1"/>
</dbReference>
<dbReference type="InterPro" id="IPR008201">
    <property type="entry name" value="HepT-like"/>
</dbReference>
<evidence type="ECO:0000256" key="1">
    <source>
        <dbReference type="ARBA" id="ARBA00022553"/>
    </source>
</evidence>
<proteinExistence type="inferred from homology"/>
<evidence type="ECO:0008006" key="7">
    <source>
        <dbReference type="Google" id="ProtNLM"/>
    </source>
</evidence>
<sequence length="54" mass="6713">MNGFRNILVHRYGHVDDEIVYRILSIRLNDFYDFEKQVDRYLELMCTKWNKRST</sequence>
<dbReference type="AlphaFoldDB" id="A0A7G9Y0W1"/>
<name>A0A7G9Y0W1_9EURY</name>
<evidence type="ECO:0000256" key="3">
    <source>
        <dbReference type="ARBA" id="ARBA00022722"/>
    </source>
</evidence>
<dbReference type="EMBL" id="MT630654">
    <property type="protein sequence ID" value="QNO41645.1"/>
    <property type="molecule type" value="Genomic_DNA"/>
</dbReference>
<accession>A0A7G9Y0W1</accession>
<keyword evidence="3" id="KW-0540">Nuclease</keyword>
<evidence type="ECO:0000256" key="4">
    <source>
        <dbReference type="ARBA" id="ARBA00022801"/>
    </source>
</evidence>
<gene>
    <name evidence="6" type="ORF">AJMLGAKO_00023</name>
</gene>
<reference evidence="6" key="1">
    <citation type="submission" date="2020-06" db="EMBL/GenBank/DDBJ databases">
        <title>Unique genomic features of the anaerobic methanotrophic archaea.</title>
        <authorList>
            <person name="Chadwick G.L."/>
            <person name="Skennerton C.T."/>
            <person name="Laso-Perez R."/>
            <person name="Leu A.O."/>
            <person name="Speth D.R."/>
            <person name="Yu H."/>
            <person name="Morgan-Lang C."/>
            <person name="Hatzenpichler R."/>
            <person name="Goudeau D."/>
            <person name="Malmstrom R."/>
            <person name="Brazelton W.J."/>
            <person name="Woyke T."/>
            <person name="Hallam S.J."/>
            <person name="Tyson G.W."/>
            <person name="Wegener G."/>
            <person name="Boetius A."/>
            <person name="Orphan V."/>
        </authorList>
    </citation>
    <scope>NUCLEOTIDE SEQUENCE</scope>
</reference>
<protein>
    <recommendedName>
        <fullName evidence="7">DUF86 domain-containing protein</fullName>
    </recommendedName>
</protein>
<dbReference type="GO" id="GO:0110001">
    <property type="term" value="C:toxin-antitoxin complex"/>
    <property type="evidence" value="ECO:0007669"/>
    <property type="project" value="InterPro"/>
</dbReference>
<dbReference type="Pfam" id="PF01934">
    <property type="entry name" value="HepT-like"/>
    <property type="match status" value="1"/>
</dbReference>
<keyword evidence="4" id="KW-0378">Hydrolase</keyword>
<evidence type="ECO:0000256" key="2">
    <source>
        <dbReference type="ARBA" id="ARBA00022649"/>
    </source>
</evidence>
<evidence type="ECO:0000313" key="6">
    <source>
        <dbReference type="EMBL" id="QNO41645.1"/>
    </source>
</evidence>
<dbReference type="GO" id="GO:0016787">
    <property type="term" value="F:hydrolase activity"/>
    <property type="evidence" value="ECO:0007669"/>
    <property type="project" value="UniProtKB-KW"/>
</dbReference>
<dbReference type="GO" id="GO:0004540">
    <property type="term" value="F:RNA nuclease activity"/>
    <property type="evidence" value="ECO:0007669"/>
    <property type="project" value="InterPro"/>
</dbReference>
<comment type="similarity">
    <text evidence="5">Belongs to the HepT RNase toxin family.</text>
</comment>
<evidence type="ECO:0000256" key="5">
    <source>
        <dbReference type="ARBA" id="ARBA00024207"/>
    </source>
</evidence>
<keyword evidence="2" id="KW-1277">Toxin-antitoxin system</keyword>